<evidence type="ECO:0000259" key="2">
    <source>
        <dbReference type="Pfam" id="PF17680"/>
    </source>
</evidence>
<keyword evidence="4" id="KW-1185">Reference proteome</keyword>
<dbReference type="PIRSF" id="PIRSF028688">
    <property type="entry name" value="UCP_imp_028688"/>
    <property type="match status" value="1"/>
</dbReference>
<evidence type="ECO:0000313" key="3">
    <source>
        <dbReference type="EMBL" id="PXX44798.1"/>
    </source>
</evidence>
<dbReference type="Proteomes" id="UP000247792">
    <property type="component" value="Unassembled WGS sequence"/>
</dbReference>
<comment type="caution">
    <text evidence="3">The sequence shown here is derived from an EMBL/GenBank/DDBJ whole genome shotgun (WGS) entry which is preliminary data.</text>
</comment>
<gene>
    <name evidence="3" type="ORF">DFR42_10210</name>
</gene>
<dbReference type="PROSITE" id="PS51257">
    <property type="entry name" value="PROKAR_LIPOPROTEIN"/>
    <property type="match status" value="1"/>
</dbReference>
<name>A0A318J9I8_9BURK</name>
<organism evidence="3 4">
    <name type="scientific">Undibacterium pigrum</name>
    <dbReference type="NCBI Taxonomy" id="401470"/>
    <lineage>
        <taxon>Bacteria</taxon>
        <taxon>Pseudomonadati</taxon>
        <taxon>Pseudomonadota</taxon>
        <taxon>Betaproteobacteria</taxon>
        <taxon>Burkholderiales</taxon>
        <taxon>Oxalobacteraceae</taxon>
        <taxon>Undibacterium</taxon>
    </lineage>
</organism>
<reference evidence="3 4" key="1">
    <citation type="submission" date="2018-05" db="EMBL/GenBank/DDBJ databases">
        <title>Genomic Encyclopedia of Type Strains, Phase IV (KMG-IV): sequencing the most valuable type-strain genomes for metagenomic binning, comparative biology and taxonomic classification.</title>
        <authorList>
            <person name="Goeker M."/>
        </authorList>
    </citation>
    <scope>NUCLEOTIDE SEQUENCE [LARGE SCALE GENOMIC DNA]</scope>
    <source>
        <strain evidence="3 4">DSM 19792</strain>
    </source>
</reference>
<accession>A0A318J9I8</accession>
<dbReference type="RefSeq" id="WP_110254299.1">
    <property type="nucleotide sequence ID" value="NZ_QJKB01000002.1"/>
</dbReference>
<dbReference type="InterPro" id="IPR041215">
    <property type="entry name" value="FlgO_dom"/>
</dbReference>
<proteinExistence type="predicted"/>
<evidence type="ECO:0000256" key="1">
    <source>
        <dbReference type="SAM" id="SignalP"/>
    </source>
</evidence>
<dbReference type="EMBL" id="QJKB01000002">
    <property type="protein sequence ID" value="PXX44798.1"/>
    <property type="molecule type" value="Genomic_DNA"/>
</dbReference>
<feature type="chain" id="PRO_5016248389" description="FlgO domain-containing protein" evidence="1">
    <location>
        <begin position="20"/>
        <end position="190"/>
    </location>
</feature>
<dbReference type="OrthoDB" id="8479562at2"/>
<keyword evidence="1" id="KW-0732">Signal</keyword>
<evidence type="ECO:0000313" key="4">
    <source>
        <dbReference type="Proteomes" id="UP000247792"/>
    </source>
</evidence>
<dbReference type="Pfam" id="PF17680">
    <property type="entry name" value="FlgO"/>
    <property type="match status" value="1"/>
</dbReference>
<dbReference type="AlphaFoldDB" id="A0A318J9I8"/>
<protein>
    <recommendedName>
        <fullName evidence="2">FlgO domain-containing protein</fullName>
    </recommendedName>
</protein>
<feature type="domain" description="FlgO" evidence="2">
    <location>
        <begin position="52"/>
        <end position="181"/>
    </location>
</feature>
<dbReference type="InterPro" id="IPR014549">
    <property type="entry name" value="FlgO"/>
</dbReference>
<feature type="signal peptide" evidence="1">
    <location>
        <begin position="1"/>
        <end position="19"/>
    </location>
</feature>
<sequence>MMKSAALVIATAIALSACANLGLGNTPPPAAASPAPTWKDAEANEFIPANQRAADTLMRNAGLRIDPSRPLIIATLANINFLEESSAFGRIVAEHVSGQFTRNNYKMVEMKFRDKVFMKQNVGELLLTREIKDVAQNHSAQAVIVGTYAESDKLVYVNLKLVRPSDNTVISSVDYAVPMDKNTKALLGRR</sequence>